<sequence length="257" mass="29334">MAVIKRKTTQNNLKINEPKARVFVQIKPLLVLLCVGVLYYTYANWQSLLDKLDDRPISSFALLGSPQFTAHSDVRDMILKMGELKGFFGQDTEIVRQQIQSMPWIKGAVVRKIWPDRLSIWVAEYTPVAFWNDNQFLAADGVVFNLPADKLKETNLPRLFGPDYQSLTVLSAWNRLFNELKSKGMGLKALSIDERGSWELVLDSGITLKLGRGEWQSKIDRFMTIYPQIEIPEGKKIAYVDLRYKVGAAVSFTDIDE</sequence>
<protein>
    <recommendedName>
        <fullName evidence="9">Cell division protein FtsQ</fullName>
    </recommendedName>
</protein>
<evidence type="ECO:0000256" key="6">
    <source>
        <dbReference type="ARBA" id="ARBA00022989"/>
    </source>
</evidence>
<feature type="domain" description="POTRA" evidence="10">
    <location>
        <begin position="55"/>
        <end position="125"/>
    </location>
</feature>
<gene>
    <name evidence="9" type="primary">ftsQ</name>
    <name evidence="11" type="ORF">EDC45_1055</name>
</gene>
<evidence type="ECO:0000256" key="4">
    <source>
        <dbReference type="ARBA" id="ARBA00022618"/>
    </source>
</evidence>
<dbReference type="InterPro" id="IPR034746">
    <property type="entry name" value="POTRA"/>
</dbReference>
<dbReference type="RefSeq" id="WP_133544192.1">
    <property type="nucleotide sequence ID" value="NZ_SNYQ01000003.1"/>
</dbReference>
<keyword evidence="5 9" id="KW-0812">Transmembrane</keyword>
<dbReference type="InterPro" id="IPR045335">
    <property type="entry name" value="FtsQ_C_sf"/>
</dbReference>
<organism evidence="11 12">
    <name type="scientific">Mesocricetibacter intestinalis</name>
    <dbReference type="NCBI Taxonomy" id="1521930"/>
    <lineage>
        <taxon>Bacteria</taxon>
        <taxon>Pseudomonadati</taxon>
        <taxon>Pseudomonadota</taxon>
        <taxon>Gammaproteobacteria</taxon>
        <taxon>Pasteurellales</taxon>
        <taxon>Pasteurellaceae</taxon>
        <taxon>Mesocricetibacter</taxon>
    </lineage>
</organism>
<keyword evidence="6 9" id="KW-1133">Transmembrane helix</keyword>
<evidence type="ECO:0000256" key="2">
    <source>
        <dbReference type="ARBA" id="ARBA00022475"/>
    </source>
</evidence>
<keyword evidence="3 9" id="KW-0997">Cell inner membrane</keyword>
<dbReference type="Gene3D" id="3.40.50.11690">
    <property type="entry name" value="Cell division protein FtsQ/DivIB"/>
    <property type="match status" value="1"/>
</dbReference>
<evidence type="ECO:0000259" key="10">
    <source>
        <dbReference type="PROSITE" id="PS51779"/>
    </source>
</evidence>
<comment type="function">
    <text evidence="9">Essential cell division protein. May link together the upstream cell division proteins, which are predominantly cytoplasmic, with the downstream cell division proteins, which are predominantly periplasmic. May control correct divisome assembly.</text>
</comment>
<dbReference type="EMBL" id="SNYQ01000003">
    <property type="protein sequence ID" value="TDQ57988.1"/>
    <property type="molecule type" value="Genomic_DNA"/>
</dbReference>
<keyword evidence="2 9" id="KW-1003">Cell membrane</keyword>
<keyword evidence="8 9" id="KW-0131">Cell cycle</keyword>
<dbReference type="AlphaFoldDB" id="A0A4R6V8T6"/>
<dbReference type="InterPro" id="IPR026579">
    <property type="entry name" value="FtsQ"/>
</dbReference>
<dbReference type="GO" id="GO:0043093">
    <property type="term" value="P:FtsZ-dependent cytokinesis"/>
    <property type="evidence" value="ECO:0007669"/>
    <property type="project" value="UniProtKB-UniRule"/>
</dbReference>
<dbReference type="Pfam" id="PF08478">
    <property type="entry name" value="POTRA_1"/>
    <property type="match status" value="1"/>
</dbReference>
<keyword evidence="7 9" id="KW-0472">Membrane</keyword>
<proteinExistence type="inferred from homology"/>
<dbReference type="PANTHER" id="PTHR35851:SF1">
    <property type="entry name" value="CELL DIVISION PROTEIN FTSQ"/>
    <property type="match status" value="1"/>
</dbReference>
<keyword evidence="12" id="KW-1185">Reference proteome</keyword>
<comment type="subcellular location">
    <subcellularLocation>
        <location evidence="9">Cell inner membrane</location>
        <topology evidence="9">Single-pass type II membrane protein</topology>
    </subcellularLocation>
    <subcellularLocation>
        <location evidence="1">Membrane</location>
    </subcellularLocation>
    <text evidence="9">Localizes to the division septum.</text>
</comment>
<evidence type="ECO:0000256" key="8">
    <source>
        <dbReference type="ARBA" id="ARBA00023306"/>
    </source>
</evidence>
<dbReference type="HAMAP" id="MF_00911">
    <property type="entry name" value="FtsQ_subfam"/>
    <property type="match status" value="1"/>
</dbReference>
<dbReference type="GO" id="GO:0032153">
    <property type="term" value="C:cell division site"/>
    <property type="evidence" value="ECO:0007669"/>
    <property type="project" value="UniProtKB-UniRule"/>
</dbReference>
<evidence type="ECO:0000256" key="7">
    <source>
        <dbReference type="ARBA" id="ARBA00023136"/>
    </source>
</evidence>
<dbReference type="Proteomes" id="UP000295657">
    <property type="component" value="Unassembled WGS sequence"/>
</dbReference>
<comment type="similarity">
    <text evidence="9">Belongs to the FtsQ/DivIB family. FtsQ subfamily.</text>
</comment>
<evidence type="ECO:0000256" key="3">
    <source>
        <dbReference type="ARBA" id="ARBA00022519"/>
    </source>
</evidence>
<evidence type="ECO:0000256" key="9">
    <source>
        <dbReference type="HAMAP-Rule" id="MF_00911"/>
    </source>
</evidence>
<evidence type="ECO:0000256" key="5">
    <source>
        <dbReference type="ARBA" id="ARBA00022692"/>
    </source>
</evidence>
<feature type="transmembrane region" description="Helical" evidence="9">
    <location>
        <begin position="20"/>
        <end position="42"/>
    </location>
</feature>
<comment type="subunit">
    <text evidence="9">Part of a complex composed of FtsB, FtsL and FtsQ.</text>
</comment>
<evidence type="ECO:0000256" key="1">
    <source>
        <dbReference type="ARBA" id="ARBA00004370"/>
    </source>
</evidence>
<dbReference type="OrthoDB" id="9790370at2"/>
<dbReference type="GO" id="GO:0005886">
    <property type="term" value="C:plasma membrane"/>
    <property type="evidence" value="ECO:0007669"/>
    <property type="project" value="UniProtKB-SubCell"/>
</dbReference>
<dbReference type="PANTHER" id="PTHR35851">
    <property type="entry name" value="CELL DIVISION PROTEIN FTSQ"/>
    <property type="match status" value="1"/>
</dbReference>
<accession>A0A4R6V8T6</accession>
<dbReference type="Pfam" id="PF03799">
    <property type="entry name" value="FtsQ_DivIB_C"/>
    <property type="match status" value="1"/>
</dbReference>
<dbReference type="Gene3D" id="3.10.20.310">
    <property type="entry name" value="membrane protein fhac"/>
    <property type="match status" value="1"/>
</dbReference>
<dbReference type="InterPro" id="IPR013685">
    <property type="entry name" value="POTRA_FtsQ_type"/>
</dbReference>
<evidence type="ECO:0000313" key="12">
    <source>
        <dbReference type="Proteomes" id="UP000295657"/>
    </source>
</evidence>
<reference evidence="11 12" key="1">
    <citation type="submission" date="2019-03" db="EMBL/GenBank/DDBJ databases">
        <title>Genomic Encyclopedia of Type Strains, Phase IV (KMG-IV): sequencing the most valuable type-strain genomes for metagenomic binning, comparative biology and taxonomic classification.</title>
        <authorList>
            <person name="Goeker M."/>
        </authorList>
    </citation>
    <scope>NUCLEOTIDE SEQUENCE [LARGE SCALE GENOMIC DNA]</scope>
    <source>
        <strain evidence="11 12">DSM 28403</strain>
    </source>
</reference>
<dbReference type="GO" id="GO:0090529">
    <property type="term" value="P:cell septum assembly"/>
    <property type="evidence" value="ECO:0007669"/>
    <property type="project" value="InterPro"/>
</dbReference>
<keyword evidence="4 9" id="KW-0132">Cell division</keyword>
<dbReference type="InterPro" id="IPR005548">
    <property type="entry name" value="Cell_div_FtsQ/DivIB_C"/>
</dbReference>
<comment type="caution">
    <text evidence="11">The sequence shown here is derived from an EMBL/GenBank/DDBJ whole genome shotgun (WGS) entry which is preliminary data.</text>
</comment>
<dbReference type="PROSITE" id="PS51779">
    <property type="entry name" value="POTRA"/>
    <property type="match status" value="1"/>
</dbReference>
<evidence type="ECO:0000313" key="11">
    <source>
        <dbReference type="EMBL" id="TDQ57988.1"/>
    </source>
</evidence>
<name>A0A4R6V8T6_9PAST</name>